<keyword evidence="2" id="KW-0812">Transmembrane</keyword>
<protein>
    <recommendedName>
        <fullName evidence="5">ECF transporter S component</fullName>
    </recommendedName>
</protein>
<sequence length="359" mass="37737">MPTPDDEPDSLDRIAADLVALKDADGCSFAQLGRRIGALRIERGVPAEAASPPRSTVYDVFRPGRTWIDTALLRDIVRALGADEAEADRWVQRSVRVRRNGERARSEPVEADPPAPPVPARPATGSTLTAPAPRRWVTAVLLVGGILLNLLGLAVVQALNLPIFLDMIGTAATAIVLGPWHGAVVAIVSNMMGATVGVPAAPPFALVNVAGALVWGFGVRRFGMGDDIRRFFVLNVIAALVCSAIGAPMGLLVFGGFSGHGFDAVTSSIATMGVPLIAAVFSANVLTSLIDKLLTGFIALIIFVWLHGALHLCAAHMPLVERLSPPSPALDASGRGVGGSTRSGRARTRTDRPGRMPRR</sequence>
<evidence type="ECO:0000313" key="3">
    <source>
        <dbReference type="EMBL" id="PVE77827.1"/>
    </source>
</evidence>
<feature type="compositionally biased region" description="Basic and acidic residues" evidence="1">
    <location>
        <begin position="348"/>
        <end position="359"/>
    </location>
</feature>
<reference evidence="3 4" key="1">
    <citation type="submission" date="2018-04" db="EMBL/GenBank/DDBJ databases">
        <authorList>
            <person name="Go L.Y."/>
            <person name="Mitchell J.A."/>
        </authorList>
    </citation>
    <scope>NUCLEOTIDE SEQUENCE [LARGE SCALE GENOMIC DNA]</scope>
    <source>
        <strain evidence="3 4">TPD7010</strain>
    </source>
</reference>
<dbReference type="Gene3D" id="1.10.1760.20">
    <property type="match status" value="1"/>
</dbReference>
<comment type="caution">
    <text evidence="3">The sequence shown here is derived from an EMBL/GenBank/DDBJ whole genome shotgun (WGS) entry which is preliminary data.</text>
</comment>
<feature type="compositionally biased region" description="Pro residues" evidence="1">
    <location>
        <begin position="111"/>
        <end position="120"/>
    </location>
</feature>
<feature type="transmembrane region" description="Helical" evidence="2">
    <location>
        <begin position="231"/>
        <end position="257"/>
    </location>
</feature>
<proteinExistence type="predicted"/>
<feature type="transmembrane region" description="Helical" evidence="2">
    <location>
        <begin position="297"/>
        <end position="317"/>
    </location>
</feature>
<evidence type="ECO:0008006" key="5">
    <source>
        <dbReference type="Google" id="ProtNLM"/>
    </source>
</evidence>
<evidence type="ECO:0000256" key="1">
    <source>
        <dbReference type="SAM" id="MobiDB-lite"/>
    </source>
</evidence>
<dbReference type="Proteomes" id="UP000244649">
    <property type="component" value="Unassembled WGS sequence"/>
</dbReference>
<feature type="transmembrane region" description="Helical" evidence="2">
    <location>
        <begin position="163"/>
        <end position="188"/>
    </location>
</feature>
<dbReference type="EMBL" id="QDFT01000006">
    <property type="protein sequence ID" value="PVE77827.1"/>
    <property type="molecule type" value="Genomic_DNA"/>
</dbReference>
<name>A0A2T7WUS5_MICTE</name>
<evidence type="ECO:0000256" key="2">
    <source>
        <dbReference type="SAM" id="Phobius"/>
    </source>
</evidence>
<dbReference type="AlphaFoldDB" id="A0A2T7WUS5"/>
<feature type="region of interest" description="Disordered" evidence="1">
    <location>
        <begin position="101"/>
        <end position="129"/>
    </location>
</feature>
<feature type="transmembrane region" description="Helical" evidence="2">
    <location>
        <begin position="136"/>
        <end position="156"/>
    </location>
</feature>
<feature type="transmembrane region" description="Helical" evidence="2">
    <location>
        <begin position="200"/>
        <end position="219"/>
    </location>
</feature>
<feature type="region of interest" description="Disordered" evidence="1">
    <location>
        <begin position="327"/>
        <end position="359"/>
    </location>
</feature>
<keyword evidence="2" id="KW-1133">Transmembrane helix</keyword>
<organism evidence="3 4">
    <name type="scientific">Microbacterium testaceum</name>
    <name type="common">Aureobacterium testaceum</name>
    <name type="synonym">Brevibacterium testaceum</name>
    <dbReference type="NCBI Taxonomy" id="2033"/>
    <lineage>
        <taxon>Bacteria</taxon>
        <taxon>Bacillati</taxon>
        <taxon>Actinomycetota</taxon>
        <taxon>Actinomycetes</taxon>
        <taxon>Micrococcales</taxon>
        <taxon>Microbacteriaceae</taxon>
        <taxon>Microbacterium</taxon>
    </lineage>
</organism>
<accession>A0A2T7WUS5</accession>
<feature type="transmembrane region" description="Helical" evidence="2">
    <location>
        <begin position="269"/>
        <end position="290"/>
    </location>
</feature>
<evidence type="ECO:0000313" key="4">
    <source>
        <dbReference type="Proteomes" id="UP000244649"/>
    </source>
</evidence>
<keyword evidence="2" id="KW-0472">Membrane</keyword>
<gene>
    <name evidence="3" type="ORF">DC432_03765</name>
</gene>